<dbReference type="GO" id="GO:0033743">
    <property type="term" value="F:peptide-methionine (R)-S-oxide reductase activity"/>
    <property type="evidence" value="ECO:0007669"/>
    <property type="project" value="InterPro"/>
</dbReference>
<dbReference type="Gene3D" id="2.170.150.20">
    <property type="entry name" value="Peptide methionine sulfoxide reductase"/>
    <property type="match status" value="1"/>
</dbReference>
<accession>A0AAN7ML81</accession>
<dbReference type="InterPro" id="IPR002579">
    <property type="entry name" value="Met_Sox_Rdtase_MsrB_dom"/>
</dbReference>
<keyword evidence="3" id="KW-0813">Transport</keyword>
<keyword evidence="4" id="KW-0560">Oxidoreductase</keyword>
<dbReference type="SUPFAM" id="SSF51316">
    <property type="entry name" value="Mss4-like"/>
    <property type="match status" value="1"/>
</dbReference>
<dbReference type="InterPro" id="IPR028427">
    <property type="entry name" value="Met_Sox_Rdtase_MsrB"/>
</dbReference>
<evidence type="ECO:0000313" key="7">
    <source>
        <dbReference type="EMBL" id="KAK4797003.1"/>
    </source>
</evidence>
<evidence type="ECO:0000256" key="4">
    <source>
        <dbReference type="ARBA" id="ARBA00023002"/>
    </source>
</evidence>
<dbReference type="EMBL" id="JAXQNO010000006">
    <property type="protein sequence ID" value="KAK4797003.1"/>
    <property type="molecule type" value="Genomic_DNA"/>
</dbReference>
<organism evidence="7 8">
    <name type="scientific">Trapa natans</name>
    <name type="common">Water chestnut</name>
    <dbReference type="NCBI Taxonomy" id="22666"/>
    <lineage>
        <taxon>Eukaryota</taxon>
        <taxon>Viridiplantae</taxon>
        <taxon>Streptophyta</taxon>
        <taxon>Embryophyta</taxon>
        <taxon>Tracheophyta</taxon>
        <taxon>Spermatophyta</taxon>
        <taxon>Magnoliopsida</taxon>
        <taxon>eudicotyledons</taxon>
        <taxon>Gunneridae</taxon>
        <taxon>Pentapetalae</taxon>
        <taxon>rosids</taxon>
        <taxon>malvids</taxon>
        <taxon>Myrtales</taxon>
        <taxon>Lythraceae</taxon>
        <taxon>Trapa</taxon>
    </lineage>
</organism>
<dbReference type="Gene3D" id="3.80.10.10">
    <property type="entry name" value="Ribonuclease Inhibitor"/>
    <property type="match status" value="2"/>
</dbReference>
<dbReference type="NCBIfam" id="TIGR00357">
    <property type="entry name" value="peptide-methionine (R)-S-oxide reductase MsrB"/>
    <property type="match status" value="1"/>
</dbReference>
<comment type="cofactor">
    <cofactor evidence="1">
        <name>Zn(2+)</name>
        <dbReference type="ChEBI" id="CHEBI:29105"/>
    </cofactor>
</comment>
<dbReference type="PANTHER" id="PTHR46081">
    <property type="entry name" value="PEPTIDE METHIONINE SULFOXIDE REDUCTASE 2"/>
    <property type="match status" value="1"/>
</dbReference>
<dbReference type="InterPro" id="IPR011057">
    <property type="entry name" value="Mss4-like_sf"/>
</dbReference>
<comment type="similarity">
    <text evidence="2">Belongs to the MsrB Met sulfoxide reductase family.</text>
</comment>
<name>A0AAN7ML81_TRANT</name>
<evidence type="ECO:0000259" key="6">
    <source>
        <dbReference type="PROSITE" id="PS51790"/>
    </source>
</evidence>
<dbReference type="Pfam" id="PF01641">
    <property type="entry name" value="SelR"/>
    <property type="match status" value="1"/>
</dbReference>
<comment type="caution">
    <text evidence="7">The sequence shown here is derived from an EMBL/GenBank/DDBJ whole genome shotgun (WGS) entry which is preliminary data.</text>
</comment>
<dbReference type="InterPro" id="IPR032675">
    <property type="entry name" value="LRR_dom_sf"/>
</dbReference>
<keyword evidence="5" id="KW-0676">Redox-active center</keyword>
<dbReference type="AlphaFoldDB" id="A0AAN7ML81"/>
<feature type="domain" description="MsrB" evidence="6">
    <location>
        <begin position="257"/>
        <end position="378"/>
    </location>
</feature>
<dbReference type="PROSITE" id="PS51790">
    <property type="entry name" value="MSRB"/>
    <property type="match status" value="1"/>
</dbReference>
<evidence type="ECO:0000256" key="2">
    <source>
        <dbReference type="ARBA" id="ARBA00007174"/>
    </source>
</evidence>
<evidence type="ECO:0000256" key="3">
    <source>
        <dbReference type="ARBA" id="ARBA00022982"/>
    </source>
</evidence>
<dbReference type="GO" id="GO:0030091">
    <property type="term" value="P:protein repair"/>
    <property type="evidence" value="ECO:0007669"/>
    <property type="project" value="InterPro"/>
</dbReference>
<protein>
    <recommendedName>
        <fullName evidence="6">MsrB domain-containing protein</fullName>
    </recommendedName>
</protein>
<dbReference type="GO" id="GO:0006979">
    <property type="term" value="P:response to oxidative stress"/>
    <property type="evidence" value="ECO:0007669"/>
    <property type="project" value="InterPro"/>
</dbReference>
<sequence>MRLIKVSSIKAFSFIPKHLFLSRKDRISASGSDPSSIGYVFSKLSVNSCPKLTSLPIFPQLEQLSLSNINEGILRMTGNQLQSPLKKLFIWDMPTLEKVPKEWLQRFTSLESMSLGNCLKLTSLSLGMQKLTKLARLDIQECKDLHLSVDEDGNALQLQGLTNLHDVRIIQIPKLVSLPEWLLHLPKLQHLYLINLSSFASLPWWIGNLRSLRSLSISECPSLKVSQSPRHQSYPFASTGRRSSIMAATPAKIQKTEEEWRAVLSPEQFRILRQKGTELRGTGQYNKFYGEGIYNCAGCGTPLYKSTTKFDSGCGWPAFYEGLPGAINRFPDPDGRRTEITCAACGGHLGHVFKGEGFSTPTDERHCVNSISVKFISEK</sequence>
<gene>
    <name evidence="7" type="ORF">SAY86_029329</name>
</gene>
<reference evidence="7 8" key="1">
    <citation type="journal article" date="2023" name="Hortic Res">
        <title>Pangenome of water caltrop reveals structural variations and asymmetric subgenome divergence after allopolyploidization.</title>
        <authorList>
            <person name="Zhang X."/>
            <person name="Chen Y."/>
            <person name="Wang L."/>
            <person name="Yuan Y."/>
            <person name="Fang M."/>
            <person name="Shi L."/>
            <person name="Lu R."/>
            <person name="Comes H.P."/>
            <person name="Ma Y."/>
            <person name="Chen Y."/>
            <person name="Huang G."/>
            <person name="Zhou Y."/>
            <person name="Zheng Z."/>
            <person name="Qiu Y."/>
        </authorList>
    </citation>
    <scope>NUCLEOTIDE SEQUENCE [LARGE SCALE GENOMIC DNA]</scope>
    <source>
        <strain evidence="7">F231</strain>
    </source>
</reference>
<evidence type="ECO:0000256" key="5">
    <source>
        <dbReference type="ARBA" id="ARBA00023284"/>
    </source>
</evidence>
<evidence type="ECO:0000256" key="1">
    <source>
        <dbReference type="ARBA" id="ARBA00001947"/>
    </source>
</evidence>
<keyword evidence="8" id="KW-1185">Reference proteome</keyword>
<proteinExistence type="inferred from homology"/>
<dbReference type="SUPFAM" id="SSF52058">
    <property type="entry name" value="L domain-like"/>
    <property type="match status" value="1"/>
</dbReference>
<dbReference type="PANTHER" id="PTHR46081:SF4">
    <property type="entry name" value="PEPTIDE METHIONINE SULFOXIDE REDUCTASE B5"/>
    <property type="match status" value="1"/>
</dbReference>
<dbReference type="Proteomes" id="UP001346149">
    <property type="component" value="Unassembled WGS sequence"/>
</dbReference>
<evidence type="ECO:0000313" key="8">
    <source>
        <dbReference type="Proteomes" id="UP001346149"/>
    </source>
</evidence>
<keyword evidence="3" id="KW-0249">Electron transport</keyword>